<evidence type="ECO:0000256" key="1">
    <source>
        <dbReference type="SAM" id="SignalP"/>
    </source>
</evidence>
<gene>
    <name evidence="2" type="ORF">EWM57_05065</name>
</gene>
<evidence type="ECO:0000313" key="2">
    <source>
        <dbReference type="EMBL" id="RYU82152.1"/>
    </source>
</evidence>
<feature type="signal peptide" evidence="1">
    <location>
        <begin position="1"/>
        <end position="16"/>
    </location>
</feature>
<keyword evidence="3" id="KW-1185">Reference proteome</keyword>
<dbReference type="AlphaFoldDB" id="A0A4Q5LDX6"/>
<proteinExistence type="predicted"/>
<reference evidence="2 3" key="1">
    <citation type="submission" date="2019-02" db="EMBL/GenBank/DDBJ databases">
        <title>Bacterial novel species isolated from soil.</title>
        <authorList>
            <person name="Jung H.-Y."/>
        </authorList>
    </citation>
    <scope>NUCLEOTIDE SEQUENCE [LARGE SCALE GENOMIC DNA]</scope>
    <source>
        <strain evidence="2 3">1-3-3-3</strain>
    </source>
</reference>
<accession>A0A4Q5LDX6</accession>
<keyword evidence="1" id="KW-0732">Signal</keyword>
<dbReference type="OrthoDB" id="1421460at2"/>
<name>A0A4Q5LDX6_9BACT</name>
<sequence>MNGIWLALSSALSSFAASNAYSQAKPAVYIVLTIEETYRFTQHGKDTYYWIIPADSIGKQGNLSPLLTHGFSKDKFDSCCKGEPIDLFSVTPKTSYDFTTQYLAGIDSLRNLISKNRSRLQIVHKKWSTGQKKKVEVFATPIFGKFCHSAYSQTYGLETSYTGVVYFPISNFQFKSDLWNTIDVRQIPDDLPGLEFSALQRLSRKP</sequence>
<organism evidence="2 3">
    <name type="scientific">Hymenobacter persicinus</name>
    <dbReference type="NCBI Taxonomy" id="2025506"/>
    <lineage>
        <taxon>Bacteria</taxon>
        <taxon>Pseudomonadati</taxon>
        <taxon>Bacteroidota</taxon>
        <taxon>Cytophagia</taxon>
        <taxon>Cytophagales</taxon>
        <taxon>Hymenobacteraceae</taxon>
        <taxon>Hymenobacter</taxon>
    </lineage>
</organism>
<protein>
    <submittedName>
        <fullName evidence="2">Uncharacterized protein</fullName>
    </submittedName>
</protein>
<evidence type="ECO:0000313" key="3">
    <source>
        <dbReference type="Proteomes" id="UP000294155"/>
    </source>
</evidence>
<dbReference type="RefSeq" id="WP_129920048.1">
    <property type="nucleotide sequence ID" value="NZ_SEWE01000007.1"/>
</dbReference>
<dbReference type="Proteomes" id="UP000294155">
    <property type="component" value="Unassembled WGS sequence"/>
</dbReference>
<comment type="caution">
    <text evidence="2">The sequence shown here is derived from an EMBL/GenBank/DDBJ whole genome shotgun (WGS) entry which is preliminary data.</text>
</comment>
<dbReference type="EMBL" id="SEWE01000007">
    <property type="protein sequence ID" value="RYU82152.1"/>
    <property type="molecule type" value="Genomic_DNA"/>
</dbReference>
<feature type="chain" id="PRO_5020482934" evidence="1">
    <location>
        <begin position="17"/>
        <end position="206"/>
    </location>
</feature>